<dbReference type="Proteomes" id="UP000038009">
    <property type="component" value="Unassembled WGS sequence"/>
</dbReference>
<feature type="compositionally biased region" description="Basic and acidic residues" evidence="5">
    <location>
        <begin position="498"/>
        <end position="510"/>
    </location>
</feature>
<dbReference type="InterPro" id="IPR016181">
    <property type="entry name" value="Acyl_CoA_acyltransferase"/>
</dbReference>
<comment type="similarity">
    <text evidence="4">Belongs to the MYST (SAS/MOZ) family.</text>
</comment>
<dbReference type="PANTHER" id="PTHR10615">
    <property type="entry name" value="HISTONE ACETYLTRANSFERASE"/>
    <property type="match status" value="1"/>
</dbReference>
<dbReference type="Gene3D" id="3.40.630.30">
    <property type="match status" value="1"/>
</dbReference>
<evidence type="ECO:0000259" key="6">
    <source>
        <dbReference type="PROSITE" id="PS51726"/>
    </source>
</evidence>
<keyword evidence="2" id="KW-0479">Metal-binding</keyword>
<keyword evidence="1 7" id="KW-0808">Transferase</keyword>
<dbReference type="VEuPathDB" id="TriTrypDB:Lsey_0098_0180"/>
<comment type="caution">
    <text evidence="7">The sequence shown here is derived from an EMBL/GenBank/DDBJ whole genome shotgun (WGS) entry which is preliminary data.</text>
</comment>
<evidence type="ECO:0000256" key="4">
    <source>
        <dbReference type="RuleBase" id="RU361211"/>
    </source>
</evidence>
<comment type="catalytic activity">
    <reaction evidence="4">
        <text>L-lysyl-[protein] + acetyl-CoA = N(6)-acetyl-L-lysyl-[protein] + CoA + H(+)</text>
        <dbReference type="Rhea" id="RHEA:45948"/>
        <dbReference type="Rhea" id="RHEA-COMP:9752"/>
        <dbReference type="Rhea" id="RHEA-COMP:10731"/>
        <dbReference type="ChEBI" id="CHEBI:15378"/>
        <dbReference type="ChEBI" id="CHEBI:29969"/>
        <dbReference type="ChEBI" id="CHEBI:57287"/>
        <dbReference type="ChEBI" id="CHEBI:57288"/>
        <dbReference type="ChEBI" id="CHEBI:61930"/>
        <dbReference type="EC" id="2.3.1.48"/>
    </reaction>
</comment>
<dbReference type="GO" id="GO:0000785">
    <property type="term" value="C:chromatin"/>
    <property type="evidence" value="ECO:0007669"/>
    <property type="project" value="TreeGrafter"/>
</dbReference>
<comment type="subcellular location">
    <subcellularLocation>
        <location evidence="4">Nucleus</location>
    </subcellularLocation>
</comment>
<proteinExistence type="inferred from homology"/>
<organism evidence="7 8">
    <name type="scientific">Leptomonas seymouri</name>
    <dbReference type="NCBI Taxonomy" id="5684"/>
    <lineage>
        <taxon>Eukaryota</taxon>
        <taxon>Discoba</taxon>
        <taxon>Euglenozoa</taxon>
        <taxon>Kinetoplastea</taxon>
        <taxon>Metakinetoplastina</taxon>
        <taxon>Trypanosomatida</taxon>
        <taxon>Trypanosomatidae</taxon>
        <taxon>Leishmaniinae</taxon>
        <taxon>Leptomonas</taxon>
    </lineage>
</organism>
<dbReference type="OMA" id="AVCEVVY"/>
<evidence type="ECO:0000256" key="3">
    <source>
        <dbReference type="ARBA" id="ARBA00022833"/>
    </source>
</evidence>
<keyword evidence="4" id="KW-0539">Nucleus</keyword>
<dbReference type="AlphaFoldDB" id="A0A0N1I4F2"/>
<dbReference type="GO" id="GO:0005634">
    <property type="term" value="C:nucleus"/>
    <property type="evidence" value="ECO:0007669"/>
    <property type="project" value="UniProtKB-SubCell"/>
</dbReference>
<dbReference type="EC" id="2.3.1.48" evidence="4"/>
<dbReference type="PANTHER" id="PTHR10615:SF161">
    <property type="entry name" value="HISTONE ACETYLTRANSFERASE KAT7"/>
    <property type="match status" value="1"/>
</dbReference>
<dbReference type="OrthoDB" id="787137at2759"/>
<keyword evidence="2" id="KW-0863">Zinc-finger</keyword>
<dbReference type="EMBL" id="LJSK01000098">
    <property type="protein sequence ID" value="KPI87205.1"/>
    <property type="molecule type" value="Genomic_DNA"/>
</dbReference>
<dbReference type="GO" id="GO:0006357">
    <property type="term" value="P:regulation of transcription by RNA polymerase II"/>
    <property type="evidence" value="ECO:0007669"/>
    <property type="project" value="TreeGrafter"/>
</dbReference>
<evidence type="ECO:0000256" key="2">
    <source>
        <dbReference type="ARBA" id="ARBA00022771"/>
    </source>
</evidence>
<dbReference type="InterPro" id="IPR050603">
    <property type="entry name" value="MYST_HAT"/>
</dbReference>
<dbReference type="GO" id="GO:0008270">
    <property type="term" value="F:zinc ion binding"/>
    <property type="evidence" value="ECO:0007669"/>
    <property type="project" value="UniProtKB-KW"/>
</dbReference>
<evidence type="ECO:0000313" key="7">
    <source>
        <dbReference type="EMBL" id="KPI87205.1"/>
    </source>
</evidence>
<accession>A0A0N1I4F2</accession>
<evidence type="ECO:0000256" key="1">
    <source>
        <dbReference type="ARBA" id="ARBA00022679"/>
    </source>
</evidence>
<dbReference type="PROSITE" id="PS51726">
    <property type="entry name" value="MYST_HAT"/>
    <property type="match status" value="1"/>
</dbReference>
<dbReference type="GO" id="GO:0004402">
    <property type="term" value="F:histone acetyltransferase activity"/>
    <property type="evidence" value="ECO:0007669"/>
    <property type="project" value="InterPro"/>
</dbReference>
<gene>
    <name evidence="7" type="ORF">ABL78_3721</name>
</gene>
<dbReference type="Pfam" id="PF01853">
    <property type="entry name" value="MOZ_SAS"/>
    <property type="match status" value="1"/>
</dbReference>
<name>A0A0N1I4F2_LEPSE</name>
<keyword evidence="8" id="KW-1185">Reference proteome</keyword>
<evidence type="ECO:0000256" key="5">
    <source>
        <dbReference type="SAM" id="MobiDB-lite"/>
    </source>
</evidence>
<sequence length="611" mass="67561">MKPGQVCRLNFAGRTGPLPPFASPLTSSTPPISNSAEETTATVVVVAVRRHAEDPHRLFHYVRCIRIDLGVELARQRRKAAAPSWHGMPLGAAGSGTMHSCSELRVSTNSFVSSDGYHYRFDGWYEESALQCVEDASTFSSPIPRSSDEPPLMVSGEGGDASSSCTVAKAQSPRASTQCRPIPEEWVAAMERDTAICEVVYLCYAFQPWFPAPYTALQYLALPEEDVCHSAYVCHRCLSPLFTREQYFVHLEGSYCPLRSPPGRLLYHDEDHGYKTFLVDGAKDLHYCRCLSLLGKHLIESKLLSNDVDLYEYVVVTMPRASLPFLGECGMSAEEFRSAAANFDKEDWDGDVVMGYFSRLKHHPDHTLSCIVTLPLFQNMGVATFLLDIAYWMTRQRQRLCGGPRCCGHAGGAISRPFSPHGQSLLLSYWRRALLRVLGDAAPRRRASRTPQAEPTFTLTELRDAMDIAIHADDLELLLLQSELTFYAAASSGGRAGGNHEEEAHHRSSDDAGGASPTSPSSSKKLRLKLHTSGGGAVEGVGRSPSSPPSLSTSLSGQRYSATMVLERSLLDTAQERQTKAQRRTHAVFERRWLVRGSRGVYAYDYTQFHK</sequence>
<protein>
    <recommendedName>
        <fullName evidence="4">Histone acetyltransferase</fullName>
        <ecNumber evidence="4">2.3.1.48</ecNumber>
    </recommendedName>
</protein>
<evidence type="ECO:0000313" key="8">
    <source>
        <dbReference type="Proteomes" id="UP000038009"/>
    </source>
</evidence>
<dbReference type="GO" id="GO:0003682">
    <property type="term" value="F:chromatin binding"/>
    <property type="evidence" value="ECO:0007669"/>
    <property type="project" value="TreeGrafter"/>
</dbReference>
<dbReference type="InterPro" id="IPR002717">
    <property type="entry name" value="HAT_MYST-type"/>
</dbReference>
<keyword evidence="3" id="KW-0862">Zinc</keyword>
<dbReference type="GO" id="GO:0003712">
    <property type="term" value="F:transcription coregulator activity"/>
    <property type="evidence" value="ECO:0007669"/>
    <property type="project" value="TreeGrafter"/>
</dbReference>
<feature type="domain" description="MYST-type HAT" evidence="6">
    <location>
        <begin position="191"/>
        <end position="489"/>
    </location>
</feature>
<reference evidence="7 8" key="1">
    <citation type="journal article" date="2015" name="PLoS Pathog.">
        <title>Leptomonas seymouri: Adaptations to the Dixenous Life Cycle Analyzed by Genome Sequencing, Transcriptome Profiling and Co-infection with Leishmania donovani.</title>
        <authorList>
            <person name="Kraeva N."/>
            <person name="Butenko A."/>
            <person name="Hlavacova J."/>
            <person name="Kostygov A."/>
            <person name="Myskova J."/>
            <person name="Grybchuk D."/>
            <person name="Lestinova T."/>
            <person name="Votypka J."/>
            <person name="Volf P."/>
            <person name="Opperdoes F."/>
            <person name="Flegontov P."/>
            <person name="Lukes J."/>
            <person name="Yurchenko V."/>
        </authorList>
    </citation>
    <scope>NUCLEOTIDE SEQUENCE [LARGE SCALE GENOMIC DNA]</scope>
    <source>
        <strain evidence="7 8">ATCC 30220</strain>
    </source>
</reference>
<feature type="region of interest" description="Disordered" evidence="5">
    <location>
        <begin position="491"/>
        <end position="558"/>
    </location>
</feature>
<dbReference type="SUPFAM" id="SSF55729">
    <property type="entry name" value="Acyl-CoA N-acyltransferases (Nat)"/>
    <property type="match status" value="1"/>
</dbReference>